<evidence type="ECO:0000313" key="2">
    <source>
        <dbReference type="Proteomes" id="UP000237194"/>
    </source>
</evidence>
<reference evidence="1 2" key="2">
    <citation type="submission" date="2018-03" db="EMBL/GenBank/DDBJ databases">
        <title>Draft genome of Pseudomonas putida strain KT-27.</title>
        <authorList>
            <person name="Yoshizawa S."/>
            <person name="Khan N.H."/>
            <person name="Nishimura M."/>
            <person name="Chiura H.X."/>
            <person name="Ogura Y."/>
            <person name="Hayashi T."/>
            <person name="Kogure K."/>
        </authorList>
    </citation>
    <scope>NUCLEOTIDE SEQUENCE [LARGE SCALE GENOMIC DNA]</scope>
    <source>
        <strain evidence="1 2">KT-27</strain>
    </source>
</reference>
<dbReference type="AlphaFoldDB" id="A0A2S3WH11"/>
<reference evidence="1 2" key="1">
    <citation type="submission" date="2016-08" db="EMBL/GenBank/DDBJ databases">
        <authorList>
            <person name="Seilhamer J.J."/>
        </authorList>
    </citation>
    <scope>NUCLEOTIDE SEQUENCE [LARGE SCALE GENOMIC DNA]</scope>
    <source>
        <strain evidence="1 2">KT-27</strain>
    </source>
</reference>
<dbReference type="InterPro" id="IPR011009">
    <property type="entry name" value="Kinase-like_dom_sf"/>
</dbReference>
<protein>
    <recommendedName>
        <fullName evidence="3">Lipopolysaccharide kinase (Kdo/WaaP) family protein</fullName>
    </recommendedName>
</protein>
<dbReference type="EMBL" id="MIND01000018">
    <property type="protein sequence ID" value="POF90256.1"/>
    <property type="molecule type" value="Genomic_DNA"/>
</dbReference>
<organism evidence="1 2">
    <name type="scientific">Pseudomonas putida</name>
    <name type="common">Arthrobacter siderocapsulatus</name>
    <dbReference type="NCBI Taxonomy" id="303"/>
    <lineage>
        <taxon>Bacteria</taxon>
        <taxon>Pseudomonadati</taxon>
        <taxon>Pseudomonadota</taxon>
        <taxon>Gammaproteobacteria</taxon>
        <taxon>Pseudomonadales</taxon>
        <taxon>Pseudomonadaceae</taxon>
        <taxon>Pseudomonas</taxon>
    </lineage>
</organism>
<comment type="caution">
    <text evidence="1">The sequence shown here is derived from an EMBL/GenBank/DDBJ whole genome shotgun (WGS) entry which is preliminary data.</text>
</comment>
<sequence>MSPDPSAWPKEYTYTLKHRRTTLHFQAPLAEHTRAALERLVERARVPGAKRISAPLDCERSLLFAKREQLDSLKKKWRVQRGAARSDGTYDWAVEEIINTHKAYQRGAPVPELVGFGYTRSRLGLVQDLFVITRLLQDYSDGLSVLQQDPSSVYRVLDASTALMFSLHKQGITHMDLWAGNVMLCDSQAGAPVAIDLENSFFVPSAFASETLGFQFGFLYLREIYRYITEAKYDAWVDIALSNFAPEIDKAAFRRVYEYAKHEHIGRLDRREIFLTGQVAGC</sequence>
<evidence type="ECO:0000313" key="1">
    <source>
        <dbReference type="EMBL" id="POF90256.1"/>
    </source>
</evidence>
<evidence type="ECO:0008006" key="3">
    <source>
        <dbReference type="Google" id="ProtNLM"/>
    </source>
</evidence>
<dbReference type="Proteomes" id="UP000237194">
    <property type="component" value="Unassembled WGS sequence"/>
</dbReference>
<accession>A0A2S3WH11</accession>
<dbReference type="Pfam" id="PF06293">
    <property type="entry name" value="Kdo"/>
    <property type="match status" value="1"/>
</dbReference>
<name>A0A2S3WH11_PSEPU</name>
<gene>
    <name evidence="1" type="ORF">BGP80_20885</name>
</gene>
<proteinExistence type="predicted"/>
<dbReference type="SUPFAM" id="SSF56112">
    <property type="entry name" value="Protein kinase-like (PK-like)"/>
    <property type="match status" value="1"/>
</dbReference>
<dbReference type="RefSeq" id="WP_103438181.1">
    <property type="nucleotide sequence ID" value="NZ_MIND01000018.1"/>
</dbReference>